<accession>A0AA96WAZ9</accession>
<evidence type="ECO:0000256" key="1">
    <source>
        <dbReference type="SAM" id="Phobius"/>
    </source>
</evidence>
<organism evidence="2">
    <name type="scientific">Leptolyngbya sp. NK1-12</name>
    <dbReference type="NCBI Taxonomy" id="2547451"/>
    <lineage>
        <taxon>Bacteria</taxon>
        <taxon>Bacillati</taxon>
        <taxon>Cyanobacteriota</taxon>
        <taxon>Cyanophyceae</taxon>
        <taxon>Leptolyngbyales</taxon>
        <taxon>Leptolyngbyaceae</taxon>
        <taxon>Leptolyngbya group</taxon>
        <taxon>Leptolyngbya</taxon>
    </lineage>
</organism>
<feature type="transmembrane region" description="Helical" evidence="1">
    <location>
        <begin position="39"/>
        <end position="59"/>
    </location>
</feature>
<sequence>MSALFVLTLLASVPAFVLGLVNPKWVLPGVKAPTRKLAAGIYSGSFFGSLISLFVSLAVSNPPESVAEQPVVEPVASPQAAPAAKPDWKTYLPSPDAELRAKYEADPYLKGWLSTQDVWIGRSTEEDLLKSGFFVNAQWRHNGIGTEPEGTTRGSCSALDFEDGFICGVGAFGSPSWGVQDETTIRAFQQYMN</sequence>
<dbReference type="EMBL" id="CP053586">
    <property type="protein sequence ID" value="WNZ21789.1"/>
    <property type="molecule type" value="Genomic_DNA"/>
</dbReference>
<evidence type="ECO:0000313" key="2">
    <source>
        <dbReference type="EMBL" id="WNZ21789.1"/>
    </source>
</evidence>
<reference evidence="2" key="1">
    <citation type="submission" date="2020-05" db="EMBL/GenBank/DDBJ databases">
        <authorList>
            <person name="Zhu T."/>
            <person name="Keshari N."/>
            <person name="Lu X."/>
        </authorList>
    </citation>
    <scope>NUCLEOTIDE SEQUENCE</scope>
    <source>
        <strain evidence="2">NK1-12</strain>
    </source>
</reference>
<proteinExistence type="predicted"/>
<name>A0AA96WAZ9_9CYAN</name>
<dbReference type="RefSeq" id="WP_316433089.1">
    <property type="nucleotide sequence ID" value="NZ_CP053586.1"/>
</dbReference>
<protein>
    <submittedName>
        <fullName evidence="2">Uncharacterized protein</fullName>
    </submittedName>
</protein>
<dbReference type="AlphaFoldDB" id="A0AA96WAZ9"/>
<keyword evidence="1" id="KW-1133">Transmembrane helix</keyword>
<keyword evidence="1" id="KW-0472">Membrane</keyword>
<gene>
    <name evidence="2" type="ORF">HJG54_02155</name>
</gene>
<keyword evidence="1" id="KW-0812">Transmembrane</keyword>